<keyword evidence="2" id="KW-0472">Membrane</keyword>
<proteinExistence type="predicted"/>
<feature type="region of interest" description="Disordered" evidence="1">
    <location>
        <begin position="1"/>
        <end position="22"/>
    </location>
</feature>
<comment type="caution">
    <text evidence="3">The sequence shown here is derived from an EMBL/GenBank/DDBJ whole genome shotgun (WGS) entry which is preliminary data.</text>
</comment>
<organism evidence="3 5">
    <name type="scientific">Aphanomyces astaci</name>
    <name type="common">Crayfish plague agent</name>
    <dbReference type="NCBI Taxonomy" id="112090"/>
    <lineage>
        <taxon>Eukaryota</taxon>
        <taxon>Sar</taxon>
        <taxon>Stramenopiles</taxon>
        <taxon>Oomycota</taxon>
        <taxon>Saprolegniomycetes</taxon>
        <taxon>Saprolegniales</taxon>
        <taxon>Verrucalvaceae</taxon>
        <taxon>Aphanomyces</taxon>
    </lineage>
</organism>
<evidence type="ECO:0000256" key="1">
    <source>
        <dbReference type="SAM" id="MobiDB-lite"/>
    </source>
</evidence>
<dbReference type="Proteomes" id="UP000265427">
    <property type="component" value="Unassembled WGS sequence"/>
</dbReference>
<evidence type="ECO:0000313" key="6">
    <source>
        <dbReference type="Proteomes" id="UP000286510"/>
    </source>
</evidence>
<evidence type="ECO:0000256" key="2">
    <source>
        <dbReference type="SAM" id="Phobius"/>
    </source>
</evidence>
<evidence type="ECO:0000313" key="5">
    <source>
        <dbReference type="Proteomes" id="UP000265427"/>
    </source>
</evidence>
<protein>
    <submittedName>
        <fullName evidence="3">Uncharacterized protein</fullName>
    </submittedName>
</protein>
<dbReference type="AlphaFoldDB" id="A0A397AS61"/>
<evidence type="ECO:0000313" key="4">
    <source>
        <dbReference type="EMBL" id="RHY85254.1"/>
    </source>
</evidence>
<keyword evidence="2" id="KW-1133">Transmembrane helix</keyword>
<sequence>MIYQPIPTTDKPSSQQPYVDQHHNQAQYAPQQPYQQQQAAYNTAQPPYAQPVYASVVYMQPPRRSAVQRYVSRFGHALLLVLLNIVNLVFSIAMFAAVMIGLSLSVGLLPVACLGLVVLNLFICFVRPIAALDGWLYSLRQRAYESLTDEN</sequence>
<name>A0A397AS61_APHAT</name>
<dbReference type="VEuPathDB" id="FungiDB:H257_14866"/>
<feature type="transmembrane region" description="Helical" evidence="2">
    <location>
        <begin position="108"/>
        <end position="132"/>
    </location>
</feature>
<reference evidence="5 6" key="1">
    <citation type="submission" date="2018-08" db="EMBL/GenBank/DDBJ databases">
        <title>Aphanomyces genome sequencing and annotation.</title>
        <authorList>
            <person name="Minardi D."/>
            <person name="Oidtmann B."/>
            <person name="Van Der Giezen M."/>
            <person name="Studholme D.J."/>
        </authorList>
    </citation>
    <scope>NUCLEOTIDE SEQUENCE [LARGE SCALE GENOMIC DNA]</scope>
    <source>
        <strain evidence="4 6">FDL457</strain>
        <strain evidence="3 5">Kv</strain>
    </source>
</reference>
<dbReference type="EMBL" id="QUSZ01005778">
    <property type="protein sequence ID" value="RHY08281.1"/>
    <property type="molecule type" value="Genomic_DNA"/>
</dbReference>
<keyword evidence="2" id="KW-0812">Transmembrane</keyword>
<feature type="compositionally biased region" description="Polar residues" evidence="1">
    <location>
        <begin position="1"/>
        <end position="18"/>
    </location>
</feature>
<gene>
    <name evidence="4" type="ORF">DYB26_014810</name>
    <name evidence="3" type="ORF">DYB36_003608</name>
</gene>
<accession>A0A397AS61</accession>
<feature type="transmembrane region" description="Helical" evidence="2">
    <location>
        <begin position="77"/>
        <end position="102"/>
    </location>
</feature>
<evidence type="ECO:0000313" key="3">
    <source>
        <dbReference type="EMBL" id="RHY08281.1"/>
    </source>
</evidence>
<dbReference type="EMBL" id="QUTF01024257">
    <property type="protein sequence ID" value="RHY85254.1"/>
    <property type="molecule type" value="Genomic_DNA"/>
</dbReference>
<dbReference type="Proteomes" id="UP000286510">
    <property type="component" value="Unassembled WGS sequence"/>
</dbReference>